<sequence length="89" mass="9707">MSEDPIQAAILRLVEQRGPEKSIDPAEAAREAFPEDWRDRVRAVRAAAIGLARRGEVVILRKGKPVDPDSFKGVYRIAAPPEASKDGDG</sequence>
<reference evidence="2" key="1">
    <citation type="submission" date="2018-05" db="EMBL/GenBank/DDBJ databases">
        <authorList>
            <person name="Liu B.-T."/>
        </authorList>
    </citation>
    <scope>NUCLEOTIDE SEQUENCE [LARGE SCALE GENOMIC DNA]</scope>
    <source>
        <strain evidence="2">WD6-1</strain>
    </source>
</reference>
<accession>A0A2U2BSU5</accession>
<protein>
    <submittedName>
        <fullName evidence="1">DUF3253 domain-containing protein</fullName>
    </submittedName>
</protein>
<dbReference type="Gene3D" id="1.10.10.10">
    <property type="entry name" value="Winged helix-like DNA-binding domain superfamily/Winged helix DNA-binding domain"/>
    <property type="match status" value="1"/>
</dbReference>
<dbReference type="OrthoDB" id="7631458at2"/>
<dbReference type="InterPro" id="IPR036390">
    <property type="entry name" value="WH_DNA-bd_sf"/>
</dbReference>
<proteinExistence type="predicted"/>
<keyword evidence="2" id="KW-1185">Reference proteome</keyword>
<dbReference type="Proteomes" id="UP000245168">
    <property type="component" value="Unassembled WGS sequence"/>
</dbReference>
<dbReference type="RefSeq" id="WP_109253307.1">
    <property type="nucleotide sequence ID" value="NZ_QEXV01000004.1"/>
</dbReference>
<dbReference type="Pfam" id="PF11625">
    <property type="entry name" value="DUF3253"/>
    <property type="match status" value="1"/>
</dbReference>
<dbReference type="InterPro" id="IPR036388">
    <property type="entry name" value="WH-like_DNA-bd_sf"/>
</dbReference>
<evidence type="ECO:0000313" key="1">
    <source>
        <dbReference type="EMBL" id="PWE17083.1"/>
    </source>
</evidence>
<dbReference type="InterPro" id="IPR021660">
    <property type="entry name" value="DUF3253"/>
</dbReference>
<dbReference type="AlphaFoldDB" id="A0A2U2BSU5"/>
<dbReference type="EMBL" id="QEXV01000004">
    <property type="protein sequence ID" value="PWE17083.1"/>
    <property type="molecule type" value="Genomic_DNA"/>
</dbReference>
<name>A0A2U2BSU5_9PROT</name>
<evidence type="ECO:0000313" key="2">
    <source>
        <dbReference type="Proteomes" id="UP000245168"/>
    </source>
</evidence>
<organism evidence="1 2">
    <name type="scientific">Marinicauda salina</name>
    <dbReference type="NCBI Taxonomy" id="2135793"/>
    <lineage>
        <taxon>Bacteria</taxon>
        <taxon>Pseudomonadati</taxon>
        <taxon>Pseudomonadota</taxon>
        <taxon>Alphaproteobacteria</taxon>
        <taxon>Maricaulales</taxon>
        <taxon>Maricaulaceae</taxon>
        <taxon>Marinicauda</taxon>
    </lineage>
</organism>
<comment type="caution">
    <text evidence="1">The sequence shown here is derived from an EMBL/GenBank/DDBJ whole genome shotgun (WGS) entry which is preliminary data.</text>
</comment>
<gene>
    <name evidence="1" type="ORF">DDZ18_10300</name>
</gene>
<dbReference type="SUPFAM" id="SSF46785">
    <property type="entry name" value="Winged helix' DNA-binding domain"/>
    <property type="match status" value="1"/>
</dbReference>